<evidence type="ECO:0000256" key="1">
    <source>
        <dbReference type="SAM" id="MobiDB-lite"/>
    </source>
</evidence>
<reference evidence="2 3" key="1">
    <citation type="submission" date="2016-10" db="EMBL/GenBank/DDBJ databases">
        <authorList>
            <person name="de Groot N.N."/>
        </authorList>
    </citation>
    <scope>NUCLEOTIDE SEQUENCE [LARGE SCALE GENOMIC DNA]</scope>
    <source>
        <strain evidence="3">P4-7,KCTC 19426,CECT 7604</strain>
    </source>
</reference>
<accession>A0A1H0N7P0</accession>
<dbReference type="Proteomes" id="UP000198741">
    <property type="component" value="Chromosome I"/>
</dbReference>
<dbReference type="EMBL" id="LT629710">
    <property type="protein sequence ID" value="SDO88668.1"/>
    <property type="molecule type" value="Genomic_DNA"/>
</dbReference>
<sequence length="348" mass="35416">MNTETGPAARTLLGALVGVALLVVLAGCGGTASPPPTASGPPIRDVSVASGVRSAPPPGRLTGSATAAESVASAPGLPADWSVQSIRAATAGLRACAQAATLTPPGCPQAVNTYGDALTAHWHLLNQPLEHAVAVRMEPPGETGGAHSAGRVAVFGLYQMDVSYTLAGQGLRPYRDYIGGTAAAIVTWDGSAVSNVAFPQNSALLTDLPSVTVKPFSRPAEVSDAAVLQAVTAGFKQCVTLKMPLSAVVGIHSTAPAVPNCPQQLLGGLDVNTVSASWVLNADPIQGALVSFDTQHGNFALTGSYDMTLNSVIANVPYAGPRTSRSTGTYTATLTWDGQQLTLVTIDR</sequence>
<evidence type="ECO:0008006" key="4">
    <source>
        <dbReference type="Google" id="ProtNLM"/>
    </source>
</evidence>
<protein>
    <recommendedName>
        <fullName evidence="4">LppP/LprE lipoprotein</fullName>
    </recommendedName>
</protein>
<proteinExistence type="predicted"/>
<dbReference type="STRING" id="1090615.SAMN04515671_2242"/>
<dbReference type="RefSeq" id="WP_090476022.1">
    <property type="nucleotide sequence ID" value="NZ_LT629710.1"/>
</dbReference>
<name>A0A1H0N7P0_9ACTN</name>
<evidence type="ECO:0000313" key="3">
    <source>
        <dbReference type="Proteomes" id="UP000198741"/>
    </source>
</evidence>
<feature type="region of interest" description="Disordered" evidence="1">
    <location>
        <begin position="32"/>
        <end position="67"/>
    </location>
</feature>
<evidence type="ECO:0000313" key="2">
    <source>
        <dbReference type="EMBL" id="SDO88668.1"/>
    </source>
</evidence>
<keyword evidence="3" id="KW-1185">Reference proteome</keyword>
<dbReference type="AlphaFoldDB" id="A0A1H0N7P0"/>
<gene>
    <name evidence="2" type="ORF">SAMN04515671_2242</name>
</gene>
<organism evidence="2 3">
    <name type="scientific">Nakamurella panacisegetis</name>
    <dbReference type="NCBI Taxonomy" id="1090615"/>
    <lineage>
        <taxon>Bacteria</taxon>
        <taxon>Bacillati</taxon>
        <taxon>Actinomycetota</taxon>
        <taxon>Actinomycetes</taxon>
        <taxon>Nakamurellales</taxon>
        <taxon>Nakamurellaceae</taxon>
        <taxon>Nakamurella</taxon>
    </lineage>
</organism>